<dbReference type="OrthoDB" id="963379at2"/>
<keyword evidence="3" id="KW-1185">Reference proteome</keyword>
<sequence>MEKEKTKFLFNKSNYSLLIIGVVLNVGGFLLMIGGAAENLNDFNADELFSPVRLTVAPILILAGYAVIIYSIMKKPKSLKDTDSKEN</sequence>
<reference evidence="2 3" key="2">
    <citation type="submission" date="2018-05" db="EMBL/GenBank/DDBJ databases">
        <authorList>
            <person name="Lanie J.A."/>
            <person name="Ng W.-L."/>
            <person name="Kazmierczak K.M."/>
            <person name="Andrzejewski T.M."/>
            <person name="Davidsen T.M."/>
            <person name="Wayne K.J."/>
            <person name="Tettelin H."/>
            <person name="Glass J.I."/>
            <person name="Rusch D."/>
            <person name="Podicherti R."/>
            <person name="Tsui H.-C.T."/>
            <person name="Winkler M.E."/>
        </authorList>
    </citation>
    <scope>NUCLEOTIDE SEQUENCE [LARGE SCALE GENOMIC DNA]</scope>
    <source>
        <strain evidence="2 3">C305</strain>
    </source>
</reference>
<comment type="caution">
    <text evidence="2">The sequence shown here is derived from an EMBL/GenBank/DDBJ whole genome shotgun (WGS) entry which is preliminary data.</text>
</comment>
<keyword evidence="1" id="KW-1133">Transmembrane helix</keyword>
<keyword evidence="1" id="KW-0472">Membrane</keyword>
<feature type="transmembrane region" description="Helical" evidence="1">
    <location>
        <begin position="54"/>
        <end position="73"/>
    </location>
</feature>
<protein>
    <submittedName>
        <fullName evidence="2">DUF3098 domain-containing protein</fullName>
    </submittedName>
</protein>
<dbReference type="Proteomes" id="UP000245370">
    <property type="component" value="Unassembled WGS sequence"/>
</dbReference>
<evidence type="ECO:0000313" key="3">
    <source>
        <dbReference type="Proteomes" id="UP000245370"/>
    </source>
</evidence>
<organism evidence="2 3">
    <name type="scientific">Brumimicrobium oceani</name>
    <dbReference type="NCBI Taxonomy" id="2100725"/>
    <lineage>
        <taxon>Bacteria</taxon>
        <taxon>Pseudomonadati</taxon>
        <taxon>Bacteroidota</taxon>
        <taxon>Flavobacteriia</taxon>
        <taxon>Flavobacteriales</taxon>
        <taxon>Crocinitomicaceae</taxon>
        <taxon>Brumimicrobium</taxon>
    </lineage>
</organism>
<dbReference type="Pfam" id="PF11297">
    <property type="entry name" value="DUF3098"/>
    <property type="match status" value="1"/>
</dbReference>
<feature type="transmembrane region" description="Helical" evidence="1">
    <location>
        <begin position="15"/>
        <end position="34"/>
    </location>
</feature>
<evidence type="ECO:0000256" key="1">
    <source>
        <dbReference type="SAM" id="Phobius"/>
    </source>
</evidence>
<dbReference type="EMBL" id="QFRJ01000009">
    <property type="protein sequence ID" value="PWH84964.1"/>
    <property type="molecule type" value="Genomic_DNA"/>
</dbReference>
<evidence type="ECO:0000313" key="2">
    <source>
        <dbReference type="EMBL" id="PWH84964.1"/>
    </source>
</evidence>
<keyword evidence="1" id="KW-0812">Transmembrane</keyword>
<proteinExistence type="predicted"/>
<reference evidence="2 3" key="1">
    <citation type="submission" date="2018-05" db="EMBL/GenBank/DDBJ databases">
        <title>Brumimicrobium oceani sp. nov., isolated from coastal sediment.</title>
        <authorList>
            <person name="Kou Y."/>
        </authorList>
    </citation>
    <scope>NUCLEOTIDE SEQUENCE [LARGE SCALE GENOMIC DNA]</scope>
    <source>
        <strain evidence="2 3">C305</strain>
    </source>
</reference>
<dbReference type="InterPro" id="IPR021448">
    <property type="entry name" value="DUF3098"/>
</dbReference>
<gene>
    <name evidence="2" type="ORF">DIT68_11360</name>
</gene>
<dbReference type="RefSeq" id="WP_109359927.1">
    <property type="nucleotide sequence ID" value="NZ_QFRJ01000009.1"/>
</dbReference>
<accession>A0A2U2XAZ5</accession>
<name>A0A2U2XAZ5_9FLAO</name>
<dbReference type="AlphaFoldDB" id="A0A2U2XAZ5"/>